<reference evidence="3 4" key="1">
    <citation type="submission" date="2018-08" db="EMBL/GenBank/DDBJ databases">
        <title>A genome reference for cultivated species of the human gut microbiota.</title>
        <authorList>
            <person name="Zou Y."/>
            <person name="Xue W."/>
            <person name="Luo G."/>
        </authorList>
    </citation>
    <scope>NUCLEOTIDE SEQUENCE [LARGE SCALE GENOMIC DNA]</scope>
    <source>
        <strain evidence="3 4">TF09-3</strain>
    </source>
</reference>
<feature type="domain" description="Integrase catalytic" evidence="2">
    <location>
        <begin position="139"/>
        <end position="315"/>
    </location>
</feature>
<dbReference type="GO" id="GO:0015074">
    <property type="term" value="P:DNA integration"/>
    <property type="evidence" value="ECO:0007669"/>
    <property type="project" value="InterPro"/>
</dbReference>
<dbReference type="GO" id="GO:0003676">
    <property type="term" value="F:nucleic acid binding"/>
    <property type="evidence" value="ECO:0007669"/>
    <property type="project" value="InterPro"/>
</dbReference>
<dbReference type="InterPro" id="IPR001584">
    <property type="entry name" value="Integrase_cat-core"/>
</dbReference>
<dbReference type="PROSITE" id="PS50994">
    <property type="entry name" value="INTEGRASE"/>
    <property type="match status" value="1"/>
</dbReference>
<dbReference type="PANTHER" id="PTHR35004">
    <property type="entry name" value="TRANSPOSASE RV3428C-RELATED"/>
    <property type="match status" value="1"/>
</dbReference>
<evidence type="ECO:0000256" key="1">
    <source>
        <dbReference type="ARBA" id="ARBA00009277"/>
    </source>
</evidence>
<dbReference type="Proteomes" id="UP000261324">
    <property type="component" value="Unassembled WGS sequence"/>
</dbReference>
<dbReference type="EMBL" id="QSRA01000032">
    <property type="protein sequence ID" value="RGK79272.1"/>
    <property type="molecule type" value="Genomic_DNA"/>
</dbReference>
<dbReference type="PANTHER" id="PTHR35004:SF6">
    <property type="entry name" value="TRANSPOSASE"/>
    <property type="match status" value="1"/>
</dbReference>
<evidence type="ECO:0000313" key="3">
    <source>
        <dbReference type="EMBL" id="RGK79272.1"/>
    </source>
</evidence>
<gene>
    <name evidence="3" type="ORF">DXC93_15645</name>
</gene>
<evidence type="ECO:0000259" key="2">
    <source>
        <dbReference type="PROSITE" id="PS50994"/>
    </source>
</evidence>
<dbReference type="Pfam" id="PF22483">
    <property type="entry name" value="Mu-transpos_C_2"/>
    <property type="match status" value="1"/>
</dbReference>
<dbReference type="NCBIfam" id="NF033546">
    <property type="entry name" value="transpos_IS21"/>
    <property type="match status" value="1"/>
</dbReference>
<organism evidence="3 4">
    <name type="scientific">Dorea formicigenerans</name>
    <dbReference type="NCBI Taxonomy" id="39486"/>
    <lineage>
        <taxon>Bacteria</taxon>
        <taxon>Bacillati</taxon>
        <taxon>Bacillota</taxon>
        <taxon>Clostridia</taxon>
        <taxon>Lachnospirales</taxon>
        <taxon>Lachnospiraceae</taxon>
        <taxon>Dorea</taxon>
    </lineage>
</organism>
<evidence type="ECO:0000313" key="4">
    <source>
        <dbReference type="Proteomes" id="UP000261324"/>
    </source>
</evidence>
<dbReference type="RefSeq" id="WP_117660814.1">
    <property type="nucleotide sequence ID" value="NZ_QSRA01000032.1"/>
</dbReference>
<dbReference type="InterPro" id="IPR012337">
    <property type="entry name" value="RNaseH-like_sf"/>
</dbReference>
<dbReference type="InterPro" id="IPR054353">
    <property type="entry name" value="IstA-like_C"/>
</dbReference>
<dbReference type="SUPFAM" id="SSF53098">
    <property type="entry name" value="Ribonuclease H-like"/>
    <property type="match status" value="1"/>
</dbReference>
<dbReference type="Gene3D" id="3.30.420.10">
    <property type="entry name" value="Ribonuclease H-like superfamily/Ribonuclease H"/>
    <property type="match status" value="1"/>
</dbReference>
<accession>A0A3E4PGT4</accession>
<comment type="caution">
    <text evidence="3">The sequence shown here is derived from an EMBL/GenBank/DDBJ whole genome shotgun (WGS) entry which is preliminary data.</text>
</comment>
<dbReference type="AlphaFoldDB" id="A0A3E4PGT4"/>
<sequence length="431" mass="50768">MIYTPKITSDIQINSLKDLVKLKPFLEDSTLKINKSQIARELGKDRRTVDKYLKGYEKPTARKRSSCIDDYYDIIKELLSDENQQIFYYKRVLWQFLKDNHGLSCAQSSFRRYISQHSEFQSYFERRQKRHIKKKSHLRFETPLGKQAQLDWKESMKFLLKSGEWVDINIFVLLLSSSRFRVYRLSLSKTQDILFSFIDDAFETFGGVPEELLTDNMKTVMDQPRTAYSKGKVNPRFAQFASDYGFKVRPCMAARPQTKAKVEAPMKLLDELYAYNGLLDYHELNQLIYKLNERINHAVHPGTGRIPVMYLQKEKAHLSPLPRNVIRKPYQMIHTTVKVNSSCMITYRSNQYSVPPKYLGKRLVLQVYDNYLYVYYNTELIVIHPISAKKLNYTHDHYVAISKQTFKEQTMDIEKIAKENLTQIGAMFKNE</sequence>
<name>A0A3E4PGT4_9FIRM</name>
<protein>
    <submittedName>
        <fullName evidence="3">IS21 family transposase</fullName>
    </submittedName>
</protein>
<dbReference type="InterPro" id="IPR036397">
    <property type="entry name" value="RNaseH_sf"/>
</dbReference>
<comment type="similarity">
    <text evidence="1">Belongs to the transposase IS21/IS408/IS1162 family.</text>
</comment>
<proteinExistence type="inferred from homology"/>